<keyword evidence="8" id="KW-0325">Glycoprotein</keyword>
<reference evidence="16 17" key="1">
    <citation type="submission" date="2019-06" db="EMBL/GenBank/DDBJ databases">
        <title>A chromosome-scale genome assembly of the striped catfish, Pangasianodon hypophthalmus.</title>
        <authorList>
            <person name="Wen M."/>
            <person name="Zahm M."/>
            <person name="Roques C."/>
            <person name="Cabau C."/>
            <person name="Klopp C."/>
            <person name="Donnadieu C."/>
            <person name="Jouanno E."/>
            <person name="Avarre J.-C."/>
            <person name="Campet M."/>
            <person name="Ha T.T.T."/>
            <person name="Dugue R."/>
            <person name="Lampietro C."/>
            <person name="Louis A."/>
            <person name="Herpin A."/>
            <person name="Echchiki A."/>
            <person name="Berthelot C."/>
            <person name="Parey E."/>
            <person name="Roest-Crollius H."/>
            <person name="Braasch I."/>
            <person name="Postlethwait J."/>
            <person name="Bobe J."/>
            <person name="Montfort J."/>
            <person name="Bouchez O."/>
            <person name="Begum T."/>
            <person name="Schartl M."/>
            <person name="Guiguen Y."/>
        </authorList>
    </citation>
    <scope>NUCLEOTIDE SEQUENCE [LARGE SCALE GENOMIC DNA]</scope>
    <source>
        <strain evidence="16 17">Indonesia</strain>
        <tissue evidence="16">Blood</tissue>
    </source>
</reference>
<dbReference type="GO" id="GO:0005886">
    <property type="term" value="C:plasma membrane"/>
    <property type="evidence" value="ECO:0007669"/>
    <property type="project" value="UniProtKB-SubCell"/>
</dbReference>
<name>A0A5N5PID2_PANHP</name>
<evidence type="ECO:0000313" key="16">
    <source>
        <dbReference type="EMBL" id="KAB5579369.1"/>
    </source>
</evidence>
<dbReference type="SMART" id="SM00137">
    <property type="entry name" value="MAM"/>
    <property type="match status" value="2"/>
</dbReference>
<feature type="region of interest" description="Disordered" evidence="10">
    <location>
        <begin position="1911"/>
        <end position="1942"/>
    </location>
</feature>
<feature type="disulfide bond" evidence="9">
    <location>
        <begin position="4819"/>
        <end position="4828"/>
    </location>
</feature>
<comment type="caution">
    <text evidence="16">The sequence shown here is derived from an EMBL/GenBank/DDBJ whole genome shotgun (WGS) entry which is preliminary data.</text>
</comment>
<dbReference type="InterPro" id="IPR001881">
    <property type="entry name" value="EGF-like_Ca-bd_dom"/>
</dbReference>
<feature type="compositionally biased region" description="Pro residues" evidence="10">
    <location>
        <begin position="2150"/>
        <end position="2171"/>
    </location>
</feature>
<dbReference type="PROSITE" id="PS01186">
    <property type="entry name" value="EGF_2"/>
    <property type="match status" value="2"/>
</dbReference>
<dbReference type="InterPro" id="IPR025615">
    <property type="entry name" value="TILa_dom"/>
</dbReference>
<dbReference type="PROSITE" id="PS51233">
    <property type="entry name" value="VWFD"/>
    <property type="match status" value="11"/>
</dbReference>
<gene>
    <name evidence="16" type="ORF">PHYPO_G00194280</name>
</gene>
<dbReference type="InterPro" id="IPR036084">
    <property type="entry name" value="Ser_inhib-like_sf"/>
</dbReference>
<dbReference type="PANTHER" id="PTHR46160:SF8">
    <property type="entry name" value="VWFD DOMAIN-CONTAINING PROTEIN"/>
    <property type="match status" value="1"/>
</dbReference>
<proteinExistence type="predicted"/>
<dbReference type="FunFam" id="2.10.25.10:FF:000230">
    <property type="entry name" value="Delta-like protein"/>
    <property type="match status" value="1"/>
</dbReference>
<keyword evidence="17" id="KW-1185">Reference proteome</keyword>
<feature type="transmembrane region" description="Helical" evidence="11">
    <location>
        <begin position="4880"/>
        <end position="4902"/>
    </location>
</feature>
<evidence type="ECO:0000256" key="5">
    <source>
        <dbReference type="ARBA" id="ARBA00022737"/>
    </source>
</evidence>
<feature type="domain" description="VWFD" evidence="15">
    <location>
        <begin position="4391"/>
        <end position="4567"/>
    </location>
</feature>
<dbReference type="CDD" id="cd00054">
    <property type="entry name" value="EGF_CA"/>
    <property type="match status" value="2"/>
</dbReference>
<dbReference type="CDD" id="cd19941">
    <property type="entry name" value="TIL"/>
    <property type="match status" value="14"/>
</dbReference>
<dbReference type="InterPro" id="IPR014853">
    <property type="entry name" value="VWF/SSPO/ZAN-like_Cys-rich_dom"/>
</dbReference>
<dbReference type="GO" id="GO:0005509">
    <property type="term" value="F:calcium ion binding"/>
    <property type="evidence" value="ECO:0007669"/>
    <property type="project" value="InterPro"/>
</dbReference>
<dbReference type="SMART" id="SM00216">
    <property type="entry name" value="VWD"/>
    <property type="match status" value="10"/>
</dbReference>
<feature type="domain" description="VWFD" evidence="15">
    <location>
        <begin position="2622"/>
        <end position="2671"/>
    </location>
</feature>
<keyword evidence="2" id="KW-1003">Cell membrane</keyword>
<protein>
    <recommendedName>
        <fullName evidence="18">Zonadhesin</fullName>
    </recommendedName>
</protein>
<feature type="region of interest" description="Disordered" evidence="10">
    <location>
        <begin position="1072"/>
        <end position="1104"/>
    </location>
</feature>
<dbReference type="InterPro" id="IPR013032">
    <property type="entry name" value="EGF-like_CS"/>
</dbReference>
<dbReference type="InterPro" id="IPR001007">
    <property type="entry name" value="VWF_dom"/>
</dbReference>
<feature type="region of interest" description="Disordered" evidence="10">
    <location>
        <begin position="3771"/>
        <end position="3793"/>
    </location>
</feature>
<evidence type="ECO:0000259" key="14">
    <source>
        <dbReference type="PROSITE" id="PS50060"/>
    </source>
</evidence>
<feature type="region of interest" description="Disordered" evidence="10">
    <location>
        <begin position="368"/>
        <end position="440"/>
    </location>
</feature>
<feature type="domain" description="VWFD" evidence="15">
    <location>
        <begin position="4004"/>
        <end position="4182"/>
    </location>
</feature>
<feature type="domain" description="VWFD" evidence="15">
    <location>
        <begin position="3619"/>
        <end position="3797"/>
    </location>
</feature>
<dbReference type="Pfam" id="PF12714">
    <property type="entry name" value="TILa"/>
    <property type="match status" value="14"/>
</dbReference>
<dbReference type="InterPro" id="IPR000742">
    <property type="entry name" value="EGF"/>
</dbReference>
<dbReference type="SUPFAM" id="SSF57567">
    <property type="entry name" value="Serine protease inhibitors"/>
    <property type="match status" value="14"/>
</dbReference>
<evidence type="ECO:0008006" key="18">
    <source>
        <dbReference type="Google" id="ProtNLM"/>
    </source>
</evidence>
<evidence type="ECO:0000256" key="1">
    <source>
        <dbReference type="ARBA" id="ARBA00004236"/>
    </source>
</evidence>
<feature type="domain" description="VWFD" evidence="15">
    <location>
        <begin position="1723"/>
        <end position="1929"/>
    </location>
</feature>
<feature type="region of interest" description="Disordered" evidence="10">
    <location>
        <begin position="3390"/>
        <end position="3419"/>
    </location>
</feature>
<dbReference type="Pfam" id="PF12661">
    <property type="entry name" value="hEGF"/>
    <property type="match status" value="2"/>
</dbReference>
<dbReference type="SUPFAM" id="SSF49899">
    <property type="entry name" value="Concanavalin A-like lectins/glucanases"/>
    <property type="match status" value="2"/>
</dbReference>
<dbReference type="SMART" id="SM00215">
    <property type="entry name" value="VWC_out"/>
    <property type="match status" value="12"/>
</dbReference>
<dbReference type="InterPro" id="IPR013320">
    <property type="entry name" value="ConA-like_dom_sf"/>
</dbReference>
<feature type="domain" description="VWFD" evidence="15">
    <location>
        <begin position="555"/>
        <end position="732"/>
    </location>
</feature>
<dbReference type="SMART" id="SM00181">
    <property type="entry name" value="EGF"/>
    <property type="match status" value="12"/>
</dbReference>
<evidence type="ECO:0000256" key="2">
    <source>
        <dbReference type="ARBA" id="ARBA00022475"/>
    </source>
</evidence>
<keyword evidence="7 9" id="KW-1015">Disulfide bond</keyword>
<feature type="region of interest" description="Disordered" evidence="10">
    <location>
        <begin position="2137"/>
        <end position="2173"/>
    </location>
</feature>
<feature type="region of interest" description="Disordered" evidence="10">
    <location>
        <begin position="2653"/>
        <end position="2684"/>
    </location>
</feature>
<dbReference type="PROSITE" id="PS50026">
    <property type="entry name" value="EGF_3"/>
    <property type="match status" value="2"/>
</dbReference>
<keyword evidence="11" id="KW-0812">Transmembrane</keyword>
<evidence type="ECO:0000256" key="11">
    <source>
        <dbReference type="SAM" id="Phobius"/>
    </source>
</evidence>
<feature type="domain" description="VWFD" evidence="15">
    <location>
        <begin position="3231"/>
        <end position="3408"/>
    </location>
</feature>
<dbReference type="InterPro" id="IPR000998">
    <property type="entry name" value="MAM_dom"/>
</dbReference>
<dbReference type="Pfam" id="PF00629">
    <property type="entry name" value="MAM"/>
    <property type="match status" value="2"/>
</dbReference>
<dbReference type="GO" id="GO:0042063">
    <property type="term" value="P:gliogenesis"/>
    <property type="evidence" value="ECO:0007669"/>
    <property type="project" value="UniProtKB-ARBA"/>
</dbReference>
<dbReference type="SUPFAM" id="SSF57196">
    <property type="entry name" value="EGF/Laminin"/>
    <property type="match status" value="2"/>
</dbReference>
<dbReference type="SMART" id="SM00274">
    <property type="entry name" value="FOLN"/>
    <property type="match status" value="4"/>
</dbReference>
<evidence type="ECO:0000256" key="10">
    <source>
        <dbReference type="SAM" id="MobiDB-lite"/>
    </source>
</evidence>
<dbReference type="Pfam" id="PF01826">
    <property type="entry name" value="TIL"/>
    <property type="match status" value="14"/>
</dbReference>
<dbReference type="SMART" id="SM00179">
    <property type="entry name" value="EGF_CA"/>
    <property type="match status" value="2"/>
</dbReference>
<dbReference type="PROSITE" id="PS00022">
    <property type="entry name" value="EGF_1"/>
    <property type="match status" value="2"/>
</dbReference>
<evidence type="ECO:0000256" key="12">
    <source>
        <dbReference type="SAM" id="SignalP"/>
    </source>
</evidence>
<feature type="domain" description="EGF-like" evidence="13">
    <location>
        <begin position="4792"/>
        <end position="4829"/>
    </location>
</feature>
<sequence length="4950" mass="538508">MGHLKLILILTWINHIYTFGNTENRNDYIESDAVVITACDFNNNELPFCDFRQDNTDDSDWIRHKGPTPTSGTGPNGDYPDGEGYYIYQEADNVSNGQKTRLLSPVLSSTPAQICVQFRYYMYGALDHNTLTVLAKRPGVEEMLWQKIGIQSPSWLGAAITVSKPVEQSVEIVFEAKRGSTSSCDTALDNIKITEGACPGCISQCDFDEMDNLCGWTNEVSVPDLPGWIFWTGATDTPDTGPNDDFSKPGLGSYLLMDSFDSEPGASAELWSPSIPAPSSNCLQLNFHYYMYGTATDMELNVHVVMNGGTLGNPVFSLKGNQGQDWKPAEVKYTATRNIQFVIVGVYGSTDKTDIAIDSVCITTCDAVTSTTPKPSTPQPTTPTPTTPKPTTPQPSTPKPPTPQPTTPKPTTPQPSTPKPPTPQPTTPKPTSPTPPTTTPVKCPPDAEYIECGPACIPSCKEPSTNCTGSCISGCFCKPGFVFRGKRCVPIEKCGCLDEDNNYYEPGEIVFGNGCSKLCRCAGNYTLSCVDNTCDPTEECRQVGGIHGCYPKDTSTCIASGDPHYTTFDKRKYDFMGNCTYLMSEPCNSTDVPHFAVYVDNENRYNIPTISYVSAVHVHVLGVKVSILKGGAVQVNGTKVNVPLSPVPGVDIFKKGTLYTVSMNFGVTVRYDGNHFMDIKVIKDPSGELVNSPTEFGNSWNTNPDCNKPSPDPIPDCTDTEQDLYESPAYCGIILDSKGPFAVCHAKVNPNSFFQNCVFDLCALGGPHSALCEAIEAYVNECQDRGVSIGPWRNSTFCPITCPPNSHYNSCVSPCQPSCIPPPTSQCTGPCSEGCVCDPGYVLSGDKCVNADSCGCTHNGQYYQPGDKFYTKDCEQLCKCDPPFVTCSAAECPPKQQCGVQGGEIGCYPVDSQDCIISGDPHYNTFDGKFYTFMGTCTYTLARTCKNNTGPWFSVEGKNEERGIAGVSYLRKLYVTVNGITVTMSKSRKTLVNGRKVALPHSPSPLISLTSAGQYVILTTPFGLEVRWDGNHYAKITVPSTYYDQMCGLCGDYNGNPNNDFTKPDGSLAGSSDQFGNSWQTDKDEDETCKPDITPDPPCDPSLEAEVSKPEKCGQITSTTGPFRDCIKVVDPLPFFQSCVFDMCRYDGLLETLCDQLQAYTDACLSAGAPVHQWREPDFCPLVCPPNSHYSMCVSSCPETCVGVNGPPGCGQKCVEGCKCDPGFVLSHNKCVPLKDCGCVDLDGSYHPVNESWYLEGCEHQCMCLSGRTILCYNTSCLPTETCQLLDGEYICKPNVKCPPDAEYIECGPACIPSCKEPSTNCTGSCISGCFCKPGFVFRGKRCVPIEKCGCLDEDNNYYEPGEIVFGNGCSKLCRCAGNYTLSCVDNTCDPTEECRQVGGIHGCYPKDTSTCIASGDPHYTTFDKRKYDFMGNCTYLMSEPCNSTDVPHFAVYVDNENRYNIPTISYVSAVHVHVLGVKVSILKGGAVQVNGTKVNVPLSPVPGVDIFKKGTLYTVSMNFGVTVRYDGNHFMDIKVIKDYQDKLCGLCGDYNGNIKDDFRTPSGELVNSPTEFGNSWNTNPDCNKPSPDPIPDCTDTEQDLYESPAYCGIILDSKGPFAVCHAKVNPNSFFQNCVFDLCALGGPHSALCEAIEALRKRKCQDRGVSIGPWRNSTFCPITCPPNSHYNSCVSPCQPSCIPPPTSQCTGPCSEGCVCDPGYVLSGDKCVNADSCGCTHNGQYYQPGDKFYTKDCEQLCKCDPPFVTCSAAECPPKQQCGVQGGEIGCYPVGPWFSVEGKNEERGIAGVSYLRKLYVTVNGITVTMSKSRKTLVNGHKVALPHSPSPLISLTSAGQYVILTTPFGLEVRWDGNHYAKITVPSTYYDQMCGLCGDYNGNPNNDFTKPDGSLAGSSDQFGNSWQTDKDEDETCKPDITPDPPCDPSLEAEVSKPEKCGKINSTTGPFRDCIKVVDPLPFFQSCVFDMCRYDGLLETLCDQLQAYTDACLSAGAPVHQWREPDFCPLVCPPNSHYSMCVSSCPETCVGVNGPPGCGQKCVEGCKCDPGFVLSHNKCVPLKDCGCVDLDGSYHPVNESWYLEGCEHQCMCLSGRTILCYNTSCLPTETCQLLDGEYICKPNVTQSTTPEPATTQPSTPKPPTPHPTTPKPTSPTPPTTTPVKCPPDAEYIECGPACIPSCKEPSTNCTGSCISGCFCKPGFVFRGKRCVPIEKCGCLDEDNNYYEPGEIVFGNGCSKLCRCAGNYTLSCVDNTCDPTEECRQVGGIHGCYPKDTSTCIASGDPHYTTFDKRKYDFMGNCTYLMSEPCNSTDVPHFAVYVDNENRYNIPTISYVSAVHVHVLGVKVSILKGGAVQVNGTKVNVPLSPVPGVDIFKKGTLYTVSMNFGVTVRYDGNHFMDIKVIKDYQDKLCGLCGDYNGNIKDDFRTPSGELVNSPTEFGNSWNTNPEVSSKTVCLTCVRWVALTLHCVKRLKPSRKRKCQDRGVSIGPWRNSTFCPITCPPNSHYNSCVSPCQPSCIPPPTSQCTGPCSEGCVCDPGYVLSGDKCVNADACGCTHNGQYYQPGDKFYTKDCEQLCKCDPPFVTCSAAECPPKQQCGVQGRRNRMLPSCTYYDQMCGLCGDYNGNPNNDFTKPDGSLAGSSDQFGNSWQTDKDEDETCKPDITPDPPCDPSLEAEVSKPEKCGKITSTTGPFRDCIKVVDPLPFFQSCVFDMCRYDGLLETLCDQLQAYTDACLSAGAAVHQWREPDFCPLVCPPNSHYSMCVSSCPETCVGVNGPPGCGQKCVEGCKCDPGFVLSHNKCVPLKDCGCVDLDGSYHPLLSLQLQNHNNPAFNTKAPTPHPADSKTNFSYTTNNNTSCKEPSTNCTGSCISGCFCKPGFVFRGKRCVPIEKCGCLDEDNNYYEPGEIVFGNGCSKLCRCAGNYTLSCVDNTCDPTEECRQVGGIHGCYPKDTSTCIASGDPHYTTFDKRKYDFMGNCTYLMSEPCNSTDVPHFAVYVDNENRYNIPTISYVSAVHVHVLGVKVSILKGGAVQVNGTKVNVPLSPVPGVDIFKKGTLYTVSMNFGVTVRYDGNHFMDIKVIKDYQDKLCGLCGDYNGNIKDDFRTPSGELVNSPTEFGNSWNTNPDCNKPSPDPIPDCTDTEQDLYESPAYCGIILDSKGPFAVCHAKVNPNPGDKFYTKDCEQLCKCDPPFVTCSAAECPPKQQCGVQGGEIGCYPVDSQDCIISGDPHYNTFDGKFYTFMGTCTYTLARTCRNNTGPWFSVEGKNEERGIAGVSYLRKLYVTVNDITVTMRKSRTTLVNGHKVALPHSPSPLISLTSAGQYVILTTPFGLEVRWDGNHYAKITVPSTYYDQMCGLCGDYNGNPNNDFTKPDGSLAGSSDQFGNSWQTDKDEDETCKPGVTPDPSCEPSLEAEVSKPEKCGKITDTSGPFRDCIEVVDPLPFFQSCVFDMCRYDGLLQTLCDQLQAYTDACVSAGAPVHQWREPDFCPLVCPPNSHYSMCVSSCPETCVGVNGPPGCGQKCVEGCKCDPGFVLSHNKCVPLKDCGCVDLDGSYHPVNESWLLEGCEHQCVCLSGKIIHCSKTSCLPTETCQLLDGEYICKPTEPTSPGICSVSGDPHYTSFDKKVHHFMGSCSYTLTKPCNETSGMPYFTVDTQNEHRSNNKKVSYVKSVIINVYGSKIILDKGRKVQVNGVQVTLPITLTNGVKIFLSGKFVVLETNFGLRVRFDGNHHADVSLPSSYKGLLCGMCGNYNDNPTDDNIMSDGTPTSNSNELGESWQVPDDRPDCTHGGGDIECNKDIENEAKKPTSCGMITDPDGIFKECHKVVPPNPYFENCVFDQCGTDGSPVSLCQAIESYADLCAQAGVPINWRNNTFCPLKCPVGSHYEYCATACPPSCQDPGSASTCTQPCVEGCVCDEGLILSGDKCVPFSQCGCTDKNSNYRPVGESWFTKDDCSERCMCYPLNNVTCEAWKCSPAQECKVHEGQLACVDTGVGICHIAGDPHYYTFDGIMHTYMGTCTYTLVEVCSSSMVTPFTIVAKNEERGQPDASYVRSVTVYLPGANVTLSKSKRVLLDGKKIRTPMDIAIAKARVFTSGVNSVLSTDFGLIVQFDGVHHVEITVPGDYFNKVCGMCGNYNGNSSDDNLMPNGQPAKDVIELGNSWKAEGDSDLGCQPDTRPDIHPNCTAEEEEAIRGLCASIIKSNQFLPCHSLIPPEPFLGNCIYDMCEYNGMESTLCNSVEAYAQACQSAGVSISWRNTTFCPLPCPANSHYSDCTPPCPPTCADLFPIFCPLPSNGCVEGCQCNAGFVLSDGSCVPLSNCGCVDSKGEYYDVGDSWVTEHCDQKCTCSQGGVLSCKDFQCSSSSVCALNNDGERYCKPERFDKCTISGDPHYRTFDKFNHHYQGPYTYVLTKDNDLPSFLTPLTVRGKNARRGGNSRISYLHEVYVEVYGVSIHMLQKKRLLVNGESVSPPLRPNQGIKISLNSRYLQLTTDFGLTVRFDGNMQGEVILPSTYKTLVRGLCGNYDGRSNNEYVKPDGSLTRNLNEFGDSWRVSDKQEREFHTSDLPRLSRLHKREVEGDLDSGFETIGCTEAQLEELKGKNQCGALSDPSGPFAPCHTSIVPDPFQDDCVFDLCAEQSNSTLRCQSYAAYALACQEQGITLGAWRRELECALSCGANSIYTACMTACPASCADLAAPSECDQTACLEGCQCNPGFAMSGDECVPYNECGCTYLGRYYTLNEPFVTEDCVQSCQCTTTGAVCQPKGCTDNQVCTIIDTILDCYTLSPCSDSTCLNGGTCVENANNSYTCICPEGFKGNNCEEKEDLVSPCLNSTCLNGGTCIEDGNSYTCECPKGFKGINCEDNAGLDQTSIILIGVLVPLAVIIIIVTTVCLCKKSNKYRKYSYDSSSSNSLPLGNKDLPYENLDDHRKSVDSSVIMSSKL</sequence>
<dbReference type="SMART" id="SM00214">
    <property type="entry name" value="VWC"/>
    <property type="match status" value="7"/>
</dbReference>
<dbReference type="Proteomes" id="UP000327468">
    <property type="component" value="Chromosome 4"/>
</dbReference>
<feature type="chain" id="PRO_5024328577" description="Zonadhesin" evidence="12">
    <location>
        <begin position="19"/>
        <end position="4950"/>
    </location>
</feature>
<dbReference type="SMART" id="SM00832">
    <property type="entry name" value="C8"/>
    <property type="match status" value="9"/>
</dbReference>
<dbReference type="Gene3D" id="2.10.25.10">
    <property type="entry name" value="Laminin"/>
    <property type="match status" value="16"/>
</dbReference>
<feature type="domain" description="VWFD" evidence="15">
    <location>
        <begin position="1410"/>
        <end position="1584"/>
    </location>
</feature>
<dbReference type="InterPro" id="IPR001846">
    <property type="entry name" value="VWF_type-D"/>
</dbReference>
<dbReference type="PROSITE" id="PS00740">
    <property type="entry name" value="MAM_1"/>
    <property type="match status" value="1"/>
</dbReference>
<dbReference type="Pfam" id="PF08742">
    <property type="entry name" value="C8"/>
    <property type="match status" value="9"/>
</dbReference>
<evidence type="ECO:0000256" key="4">
    <source>
        <dbReference type="ARBA" id="ARBA00022729"/>
    </source>
</evidence>
<evidence type="ECO:0000256" key="9">
    <source>
        <dbReference type="PROSITE-ProRule" id="PRU00076"/>
    </source>
</evidence>
<evidence type="ECO:0000256" key="8">
    <source>
        <dbReference type="ARBA" id="ARBA00023180"/>
    </source>
</evidence>
<evidence type="ECO:0000259" key="15">
    <source>
        <dbReference type="PROSITE" id="PS51233"/>
    </source>
</evidence>
<keyword evidence="4 12" id="KW-0732">Signal</keyword>
<dbReference type="PANTHER" id="PTHR46160">
    <property type="entry name" value="ALPHA-TECTORIN-RELATED"/>
    <property type="match status" value="1"/>
</dbReference>
<dbReference type="CDD" id="cd06263">
    <property type="entry name" value="MAM"/>
    <property type="match status" value="2"/>
</dbReference>
<feature type="signal peptide" evidence="12">
    <location>
        <begin position="1"/>
        <end position="18"/>
    </location>
</feature>
<feature type="domain" description="VWFD" evidence="15">
    <location>
        <begin position="913"/>
        <end position="1090"/>
    </location>
</feature>
<dbReference type="PROSITE" id="PS50060">
    <property type="entry name" value="MAM_2"/>
    <property type="match status" value="2"/>
</dbReference>
<evidence type="ECO:0000256" key="7">
    <source>
        <dbReference type="ARBA" id="ARBA00023157"/>
    </source>
</evidence>
<dbReference type="Pfam" id="PF00094">
    <property type="entry name" value="VWD"/>
    <property type="match status" value="11"/>
</dbReference>
<dbReference type="InterPro" id="IPR002919">
    <property type="entry name" value="TIL_dom"/>
</dbReference>
<dbReference type="InterPro" id="IPR003645">
    <property type="entry name" value="Fol_N"/>
</dbReference>
<feature type="domain" description="MAM" evidence="14">
    <location>
        <begin position="203"/>
        <end position="367"/>
    </location>
</feature>
<keyword evidence="6 11" id="KW-0472">Membrane</keyword>
<feature type="compositionally biased region" description="Polar residues" evidence="10">
    <location>
        <begin position="3771"/>
        <end position="3783"/>
    </location>
</feature>
<feature type="compositionally biased region" description="Pro residues" evidence="10">
    <location>
        <begin position="375"/>
        <end position="438"/>
    </location>
</feature>
<feature type="domain" description="VWFD" evidence="15">
    <location>
        <begin position="2288"/>
        <end position="2468"/>
    </location>
</feature>
<comment type="caution">
    <text evidence="9">Lacks conserved residue(s) required for the propagation of feature annotation.</text>
</comment>
<feature type="domain" description="MAM" evidence="14">
    <location>
        <begin position="37"/>
        <end position="200"/>
    </location>
</feature>
<dbReference type="InterPro" id="IPR052749">
    <property type="entry name" value="Alpha-tectorin"/>
</dbReference>
<dbReference type="Gene3D" id="2.60.120.200">
    <property type="match status" value="2"/>
</dbReference>
<feature type="domain" description="EGF-like" evidence="13">
    <location>
        <begin position="4834"/>
        <end position="4870"/>
    </location>
</feature>
<dbReference type="GO" id="GO:0048812">
    <property type="term" value="P:neuron projection morphogenesis"/>
    <property type="evidence" value="ECO:0007669"/>
    <property type="project" value="UniProtKB-ARBA"/>
</dbReference>
<keyword evidence="11" id="KW-1133">Transmembrane helix</keyword>
<dbReference type="FunFam" id="2.10.25.10:FF:000055">
    <property type="entry name" value="alpha-tectorin isoform X1"/>
    <property type="match status" value="13"/>
</dbReference>
<feature type="disulfide bond" evidence="9">
    <location>
        <begin position="4860"/>
        <end position="4869"/>
    </location>
</feature>
<organism evidence="16 17">
    <name type="scientific">Pangasianodon hypophthalmus</name>
    <name type="common">Striped catfish</name>
    <name type="synonym">Helicophagus hypophthalmus</name>
    <dbReference type="NCBI Taxonomy" id="310915"/>
    <lineage>
        <taxon>Eukaryota</taxon>
        <taxon>Metazoa</taxon>
        <taxon>Chordata</taxon>
        <taxon>Craniata</taxon>
        <taxon>Vertebrata</taxon>
        <taxon>Euteleostomi</taxon>
        <taxon>Actinopterygii</taxon>
        <taxon>Neopterygii</taxon>
        <taxon>Teleostei</taxon>
        <taxon>Ostariophysi</taxon>
        <taxon>Siluriformes</taxon>
        <taxon>Pangasiidae</taxon>
        <taxon>Pangasianodon</taxon>
    </lineage>
</organism>
<accession>A0A5N5PID2</accession>
<keyword evidence="3 9" id="KW-0245">EGF-like domain</keyword>
<evidence type="ECO:0000256" key="6">
    <source>
        <dbReference type="ARBA" id="ARBA00023136"/>
    </source>
</evidence>
<evidence type="ECO:0000259" key="13">
    <source>
        <dbReference type="PROSITE" id="PS50026"/>
    </source>
</evidence>
<keyword evidence="5" id="KW-0677">Repeat</keyword>
<evidence type="ECO:0000313" key="17">
    <source>
        <dbReference type="Proteomes" id="UP000327468"/>
    </source>
</evidence>
<feature type="domain" description="VWFD" evidence="15">
    <location>
        <begin position="2964"/>
        <end position="3138"/>
    </location>
</feature>
<comment type="subcellular location">
    <subcellularLocation>
        <location evidence="1">Cell membrane</location>
    </subcellularLocation>
</comment>
<evidence type="ECO:0000256" key="3">
    <source>
        <dbReference type="ARBA" id="ARBA00022536"/>
    </source>
</evidence>
<dbReference type="EMBL" id="VFJC01000005">
    <property type="protein sequence ID" value="KAB5579369.1"/>
    <property type="molecule type" value="Genomic_DNA"/>
</dbReference>
<feature type="region of interest" description="Disordered" evidence="10">
    <location>
        <begin position="60"/>
        <end position="79"/>
    </location>
</feature>